<accession>A0AAE9FL52</accession>
<sequence length="61" mass="6920">MNVYKADYWKDWGWGAYDEESAIIIANTASEALGFALQEFPDSIAEYWEIEQIDTSKPGIA</sequence>
<keyword evidence="2" id="KW-1185">Reference proteome</keyword>
<reference evidence="1 2" key="1">
    <citation type="submission" date="2021-12" db="EMBL/GenBank/DDBJ databases">
        <title>Characterization of bacteriophage vB_SmaM_Ps15 infective to Stenotrophomonas maltophila clinical ocular isolates.</title>
        <authorList>
            <person name="Damnjanovic D."/>
            <person name="Vazquez-Campos X."/>
            <person name="Elliott L."/>
            <person name="Willcox M."/>
            <person name="Bridge W.J."/>
        </authorList>
    </citation>
    <scope>NUCLEOTIDE SEQUENCE [LARGE SCALE GENOMIC DNA]</scope>
</reference>
<name>A0AAE9FL52_9CAUD</name>
<dbReference type="EMBL" id="OL702939">
    <property type="protein sequence ID" value="UMO77197.1"/>
    <property type="molecule type" value="Genomic_DNA"/>
</dbReference>
<evidence type="ECO:0000313" key="2">
    <source>
        <dbReference type="Proteomes" id="UP000829466"/>
    </source>
</evidence>
<protein>
    <submittedName>
        <fullName evidence="1">Uncharacterized protein</fullName>
    </submittedName>
</protein>
<organism evidence="1 2">
    <name type="scientific">Stenotrophomonas maltophilia phage vB_SmaM_Ps15</name>
    <dbReference type="NCBI Taxonomy" id="3071007"/>
    <lineage>
        <taxon>Viruses</taxon>
        <taxon>Duplodnaviria</taxon>
        <taxon>Heunggongvirae</taxon>
        <taxon>Uroviricota</taxon>
        <taxon>Caudoviricetes</taxon>
        <taxon>Menderavirus</taxon>
        <taxon>Menderavirus Ps15</taxon>
    </lineage>
</organism>
<proteinExistence type="predicted"/>
<dbReference type="Proteomes" id="UP000829466">
    <property type="component" value="Segment"/>
</dbReference>
<evidence type="ECO:0000313" key="1">
    <source>
        <dbReference type="EMBL" id="UMO77197.1"/>
    </source>
</evidence>
<gene>
    <name evidence="1" type="ORF">SmaMPs15_000046</name>
</gene>